<proteinExistence type="predicted"/>
<feature type="chain" id="PRO_5047400885" evidence="1">
    <location>
        <begin position="28"/>
        <end position="141"/>
    </location>
</feature>
<keyword evidence="3" id="KW-1185">Reference proteome</keyword>
<feature type="signal peptide" evidence="1">
    <location>
        <begin position="1"/>
        <end position="27"/>
    </location>
</feature>
<sequence length="141" mass="15917">MTRFAFALTGALLLTGGVLGAAAPAQADEPVVQAYQAPPEIRTRTVYRPRTIVRRVVVERPVYRTRRIVREVVVERPVYLRPRPIYREVFDDGFDGPPPFYGPPPFRPRPVFAYGPGFGPGPYPPFRPRPYGWGYGPGPFF</sequence>
<dbReference type="EMBL" id="BPRA01000001">
    <property type="protein sequence ID" value="GJE53743.1"/>
    <property type="molecule type" value="Genomic_DNA"/>
</dbReference>
<gene>
    <name evidence="2" type="ORF">EKPJFOCH_0210</name>
</gene>
<name>A0ABQ4TED9_9HYPH</name>
<accession>A0ABQ4TED9</accession>
<evidence type="ECO:0000313" key="3">
    <source>
        <dbReference type="Proteomes" id="UP001055101"/>
    </source>
</evidence>
<reference evidence="2" key="2">
    <citation type="submission" date="2021-08" db="EMBL/GenBank/DDBJ databases">
        <authorList>
            <person name="Tani A."/>
            <person name="Ola A."/>
            <person name="Ogura Y."/>
            <person name="Katsura K."/>
            <person name="Hayashi T."/>
        </authorList>
    </citation>
    <scope>NUCLEOTIDE SEQUENCE</scope>
    <source>
        <strain evidence="2">DSM 23674</strain>
    </source>
</reference>
<dbReference type="RefSeq" id="WP_238230398.1">
    <property type="nucleotide sequence ID" value="NZ_BPRA01000001.1"/>
</dbReference>
<dbReference type="Proteomes" id="UP001055101">
    <property type="component" value="Unassembled WGS sequence"/>
</dbReference>
<keyword evidence="1" id="KW-0732">Signal</keyword>
<evidence type="ECO:0000313" key="2">
    <source>
        <dbReference type="EMBL" id="GJE53743.1"/>
    </source>
</evidence>
<evidence type="ECO:0000256" key="1">
    <source>
        <dbReference type="SAM" id="SignalP"/>
    </source>
</evidence>
<protein>
    <submittedName>
        <fullName evidence="2">Uncharacterized protein</fullName>
    </submittedName>
</protein>
<organism evidence="2 3">
    <name type="scientific">Methylobacterium thuringiense</name>
    <dbReference type="NCBI Taxonomy" id="1003091"/>
    <lineage>
        <taxon>Bacteria</taxon>
        <taxon>Pseudomonadati</taxon>
        <taxon>Pseudomonadota</taxon>
        <taxon>Alphaproteobacteria</taxon>
        <taxon>Hyphomicrobiales</taxon>
        <taxon>Methylobacteriaceae</taxon>
        <taxon>Methylobacterium</taxon>
    </lineage>
</organism>
<comment type="caution">
    <text evidence="2">The sequence shown here is derived from an EMBL/GenBank/DDBJ whole genome shotgun (WGS) entry which is preliminary data.</text>
</comment>
<reference evidence="2" key="1">
    <citation type="journal article" date="2021" name="Front. Microbiol.">
        <title>Comprehensive Comparative Genomics and Phenotyping of Methylobacterium Species.</title>
        <authorList>
            <person name="Alessa O."/>
            <person name="Ogura Y."/>
            <person name="Fujitani Y."/>
            <person name="Takami H."/>
            <person name="Hayashi T."/>
            <person name="Sahin N."/>
            <person name="Tani A."/>
        </authorList>
    </citation>
    <scope>NUCLEOTIDE SEQUENCE</scope>
    <source>
        <strain evidence="2">DSM 23674</strain>
    </source>
</reference>